<organism evidence="3 4">
    <name type="scientific">Actinomycetospora aurantiaca</name>
    <dbReference type="NCBI Taxonomy" id="3129233"/>
    <lineage>
        <taxon>Bacteria</taxon>
        <taxon>Bacillati</taxon>
        <taxon>Actinomycetota</taxon>
        <taxon>Actinomycetes</taxon>
        <taxon>Pseudonocardiales</taxon>
        <taxon>Pseudonocardiaceae</taxon>
        <taxon>Actinomycetospora</taxon>
    </lineage>
</organism>
<keyword evidence="3" id="KW-0808">Transferase</keyword>
<keyword evidence="3" id="KW-0032">Aminotransferase</keyword>
<dbReference type="InterPro" id="IPR015424">
    <property type="entry name" value="PyrdxlP-dep_Trfase"/>
</dbReference>
<evidence type="ECO:0000256" key="2">
    <source>
        <dbReference type="RuleBase" id="RU004508"/>
    </source>
</evidence>
<evidence type="ECO:0000256" key="1">
    <source>
        <dbReference type="ARBA" id="ARBA00001933"/>
    </source>
</evidence>
<protein>
    <submittedName>
        <fullName evidence="3">DegT/DnrJ/EryC1/StrS family aminotransferase</fullName>
        <ecNumber evidence="3">2.6.1.-</ecNumber>
    </submittedName>
</protein>
<dbReference type="RefSeq" id="WP_337693042.1">
    <property type="nucleotide sequence ID" value="NZ_JBBEGN010000001.1"/>
</dbReference>
<evidence type="ECO:0000313" key="3">
    <source>
        <dbReference type="EMBL" id="MEJ2866418.1"/>
    </source>
</evidence>
<dbReference type="PANTHER" id="PTHR30244:SF34">
    <property type="entry name" value="DTDP-4-AMINO-4,6-DIDEOXYGALACTOSE TRANSAMINASE"/>
    <property type="match status" value="1"/>
</dbReference>
<proteinExistence type="inferred from homology"/>
<dbReference type="Pfam" id="PF01041">
    <property type="entry name" value="DegT_DnrJ_EryC1"/>
    <property type="match status" value="1"/>
</dbReference>
<dbReference type="CDD" id="cd00616">
    <property type="entry name" value="AHBA_syn"/>
    <property type="match status" value="1"/>
</dbReference>
<comment type="caution">
    <text evidence="3">The sequence shown here is derived from an EMBL/GenBank/DDBJ whole genome shotgun (WGS) entry which is preliminary data.</text>
</comment>
<dbReference type="PIRSF" id="PIRSF000390">
    <property type="entry name" value="PLP_StrS"/>
    <property type="match status" value="1"/>
</dbReference>
<dbReference type="Proteomes" id="UP001385809">
    <property type="component" value="Unassembled WGS sequence"/>
</dbReference>
<dbReference type="Gene3D" id="3.90.1150.10">
    <property type="entry name" value="Aspartate Aminotransferase, domain 1"/>
    <property type="match status" value="1"/>
</dbReference>
<dbReference type="InterPro" id="IPR015421">
    <property type="entry name" value="PyrdxlP-dep_Trfase_major"/>
</dbReference>
<keyword evidence="2" id="KW-0663">Pyridoxal phosphate</keyword>
<dbReference type="EC" id="2.6.1.-" evidence="3"/>
<dbReference type="InterPro" id="IPR000653">
    <property type="entry name" value="DegT/StrS_aminotransferase"/>
</dbReference>
<dbReference type="Gene3D" id="3.40.640.10">
    <property type="entry name" value="Type I PLP-dependent aspartate aminotransferase-like (Major domain)"/>
    <property type="match status" value="1"/>
</dbReference>
<dbReference type="SUPFAM" id="SSF53383">
    <property type="entry name" value="PLP-dependent transferases"/>
    <property type="match status" value="1"/>
</dbReference>
<name>A0ABU8MGG7_9PSEU</name>
<evidence type="ECO:0000313" key="4">
    <source>
        <dbReference type="Proteomes" id="UP001385809"/>
    </source>
</evidence>
<reference evidence="3 4" key="1">
    <citation type="submission" date="2024-03" db="EMBL/GenBank/DDBJ databases">
        <title>Actinomycetospora sp. OC33-EN08, a novel actinomycete isolated from wild orchid (Aerides multiflora).</title>
        <authorList>
            <person name="Suriyachadkun C."/>
        </authorList>
    </citation>
    <scope>NUCLEOTIDE SEQUENCE [LARGE SCALE GENOMIC DNA]</scope>
    <source>
        <strain evidence="3 4">OC33-EN08</strain>
    </source>
</reference>
<comment type="similarity">
    <text evidence="2">Belongs to the DegT/DnrJ/EryC1 family.</text>
</comment>
<dbReference type="PANTHER" id="PTHR30244">
    <property type="entry name" value="TRANSAMINASE"/>
    <property type="match status" value="1"/>
</dbReference>
<dbReference type="EMBL" id="JBBEGN010000001">
    <property type="protein sequence ID" value="MEJ2866418.1"/>
    <property type="molecule type" value="Genomic_DNA"/>
</dbReference>
<comment type="cofactor">
    <cofactor evidence="1">
        <name>pyridoxal 5'-phosphate</name>
        <dbReference type="ChEBI" id="CHEBI:597326"/>
    </cofactor>
</comment>
<keyword evidence="4" id="KW-1185">Reference proteome</keyword>
<gene>
    <name evidence="3" type="ORF">WCD74_01490</name>
</gene>
<dbReference type="GO" id="GO:0008483">
    <property type="term" value="F:transaminase activity"/>
    <property type="evidence" value="ECO:0007669"/>
    <property type="project" value="UniProtKB-KW"/>
</dbReference>
<sequence>MTTTELAVPLFDLRLTDADLAAVAGALRDGELGAGPRVGAFEERFAAHLGARHAVAVSSCTAALHLAYLAAGVGPGDEVIVPSITFAATANAALYCGATPVFADIVGLHVPQIDPEHVETLIGPRTRAVCAVHFAGYPAAVDRLRVLCDQHGIALVEDTAHAPLADLSGRPLGTFGSAGAFSFFSNKVLSCGEGGLLCTDDDEIARRARALRAAPMDGGTFDYRFDGPRAALLTSRLAGLAADVAARRALVHRYRRAFAGIDGLGVPFRDSDVEHSSCYVMPVVVDDPSRRGPLRRALRERHGVQTSLLYPSIHEFTAFRERYGEQHLPRSQAWSDREVTVPLYPHLGAAEQDRVIEAVAQELAC</sequence>
<accession>A0ABU8MGG7</accession>
<dbReference type="InterPro" id="IPR015422">
    <property type="entry name" value="PyrdxlP-dep_Trfase_small"/>
</dbReference>